<feature type="compositionally biased region" description="Polar residues" evidence="2">
    <location>
        <begin position="800"/>
        <end position="815"/>
    </location>
</feature>
<dbReference type="SUPFAM" id="SSF48371">
    <property type="entry name" value="ARM repeat"/>
    <property type="match status" value="2"/>
</dbReference>
<keyword evidence="1" id="KW-0175">Coiled coil</keyword>
<evidence type="ECO:0000256" key="1">
    <source>
        <dbReference type="SAM" id="Coils"/>
    </source>
</evidence>
<feature type="compositionally biased region" description="Polar residues" evidence="2">
    <location>
        <begin position="1"/>
        <end position="14"/>
    </location>
</feature>
<evidence type="ECO:0000313" key="3">
    <source>
        <dbReference type="EMBL" id="CDW78052.1"/>
    </source>
</evidence>
<organism evidence="3 4">
    <name type="scientific">Stylonychia lemnae</name>
    <name type="common">Ciliate</name>
    <dbReference type="NCBI Taxonomy" id="5949"/>
    <lineage>
        <taxon>Eukaryota</taxon>
        <taxon>Sar</taxon>
        <taxon>Alveolata</taxon>
        <taxon>Ciliophora</taxon>
        <taxon>Intramacronucleata</taxon>
        <taxon>Spirotrichea</taxon>
        <taxon>Stichotrichia</taxon>
        <taxon>Sporadotrichida</taxon>
        <taxon>Oxytrichidae</taxon>
        <taxon>Stylonychinae</taxon>
        <taxon>Stylonychia</taxon>
    </lineage>
</organism>
<feature type="region of interest" description="Disordered" evidence="2">
    <location>
        <begin position="790"/>
        <end position="819"/>
    </location>
</feature>
<dbReference type="Gene3D" id="1.25.10.10">
    <property type="entry name" value="Leucine-rich Repeat Variant"/>
    <property type="match status" value="2"/>
</dbReference>
<feature type="region of interest" description="Disordered" evidence="2">
    <location>
        <begin position="1038"/>
        <end position="1066"/>
    </location>
</feature>
<evidence type="ECO:0000313" key="4">
    <source>
        <dbReference type="Proteomes" id="UP000039865"/>
    </source>
</evidence>
<dbReference type="Proteomes" id="UP000039865">
    <property type="component" value="Unassembled WGS sequence"/>
</dbReference>
<feature type="region of interest" description="Disordered" evidence="2">
    <location>
        <begin position="921"/>
        <end position="948"/>
    </location>
</feature>
<reference evidence="3 4" key="1">
    <citation type="submission" date="2014-06" db="EMBL/GenBank/DDBJ databases">
        <authorList>
            <person name="Swart Estienne"/>
        </authorList>
    </citation>
    <scope>NUCLEOTIDE SEQUENCE [LARGE SCALE GENOMIC DNA]</scope>
    <source>
        <strain evidence="3 4">130c</strain>
    </source>
</reference>
<feature type="compositionally biased region" description="Polar residues" evidence="2">
    <location>
        <begin position="939"/>
        <end position="948"/>
    </location>
</feature>
<dbReference type="OrthoDB" id="10634575at2759"/>
<name>A0A078A921_STYLE</name>
<dbReference type="InterPro" id="IPR016024">
    <property type="entry name" value="ARM-type_fold"/>
</dbReference>
<dbReference type="InParanoid" id="A0A078A921"/>
<protein>
    <submittedName>
        <fullName evidence="3">Uncharacterized protein</fullName>
    </submittedName>
</protein>
<proteinExistence type="predicted"/>
<feature type="coiled-coil region" evidence="1">
    <location>
        <begin position="72"/>
        <end position="113"/>
    </location>
</feature>
<feature type="compositionally biased region" description="Polar residues" evidence="2">
    <location>
        <begin position="1038"/>
        <end position="1056"/>
    </location>
</feature>
<gene>
    <name evidence="3" type="primary">Contig1580.g1726</name>
    <name evidence="3" type="ORF">STYLEM_7022</name>
</gene>
<feature type="region of interest" description="Disordered" evidence="2">
    <location>
        <begin position="1"/>
        <end position="33"/>
    </location>
</feature>
<keyword evidence="4" id="KW-1185">Reference proteome</keyword>
<dbReference type="InterPro" id="IPR011989">
    <property type="entry name" value="ARM-like"/>
</dbReference>
<sequence>MSATTSGTASQSPGSAPRRKKKGSMYSLASSARRARPMMKEELIGKKINDLFKEKEMKMIRGIETAIFEDNHRIYTEKRSQYAAQLDELEKERGRITRRKKNKKDKLKQLRQNIKLKMQYITKALNETVKYYKSLYYENDYYRQKRVMELDEVVEMDEEQKKENKLKQMNDFFQSPFKDDKRFAITYISQLTRDKLYGHFIYLTLFRQESDTIVNQIFFDKIFNLLLETDDERNKLKSFEILCNLIHSDIQRKKLAEQNYFQRVYDGFNQPKLDNRTMEKLSWMTTLICFYPDMIDQIIKLNLLEFIIKISGYQYQSNIRSNAVLALSLLTYHEKMFDELISRGVIDLVMDLCKDSNGDIQVKQFSTLALVHFALNKQSISILIDKGVMDLFNSFASIDNGIIQTNVSWIFLALCNNGITGKTMLENGITRDMFLVSCNPQFNQIRHLVIAGFAELGRCTELKDVDERLLSAEMQKIKETAIVGMHRNFKENLTKQYHIGHQRTISYQIMRISQKILMVSFRHSSMVVFILKKMLIDQSNFILDALMHLTGSTSKFIRTRAFSTLSTLSTYASSSQNIMDQISRDIKLPSNKTSKMYYDFISARLKNNLQQFDGLYKTHEIESKYAGLYCLLRIAKDPKEEVINEAADQLYQFIFSGKVAQKDGLNEAFFIYVFHALKFSKDHIILLKILKVIKFYIKHNSPMQKEVINPDTILWLLEILEQHKSKKLLGCKASRTLLQIVSEHQIVFDYQEVAIIKKFNLALQNLDVFDSQQDQEENQEILTQIMSSQNVQNTQQTQNEGKTSQQKIEEPQSSIEEPLNPYEMNEQQLQLILDNDGEVKSRKSHQIIIQNEDLKIETNSNMTKSFNQDDQKSNQDKMSQKSAQNLVEIDRASSKSQSMSQQQNKHDLGQVLSEKSILSMQQQQNVNGNDRLSNKKSVDAQNQQEVQSQLQKLNEMTQNSKNATQDLEQNKSFVSANQSMSQESNINNDSAFLKAQQKLKENQKNVSKMQTLRDSLIQSKKTVTKGKKPRMSILQGNLNFSVDSNGQPKNIEQNDNIYGEDEDTESDESFLSTQDDAVLDQYLRDSLIKSFMERMLSKEVILGITHLLELSDEQDIIKNTVKACTYLSMNYEFVSSKLSLDVLKNLMPLLTIFQGDDKLHLIYSISNILKGDNDNKMFFFEKDGSSMFLRLILDTQDEKLIEICTSSLKELGSFKKTIQGIIIKDEELIKRVFAKCLEITDQWKENQIVHRKQIKESRKNLDDDPYQQSDNIFSEGALNSQNSGRGNMNDRGFKDHNLMQKLIKNDGDEKKSSLFASSCAQIRNSIYYAIAKSIKRGLSVAYLRDQCHLLDRIINDLHDYEENWFIFENVLLALNAFEIEPTIIYELLNSKYEMIFQLIQTYPIKDNRISLLKVIINLILRSMEILSKNVNLFKQLFELISYQKDLEVQENVIWLVSAMIDQSSSQNIIRNVLQTLKTLTTMTKINEFLDQFKSLDLFSRLQLITQAPYLVNQGFLHIMINEINNNNYLIDNQYHGQDLLDIDEDFQDLSYGKMPNEKLLKIAEQLNLKNLTQGGLINLDDDFFEDIDKINNSNQLIEEIIGTIANISAFNDSHSQLIDLGLLDKFKNILGLFCPFQYQLGYRVQQNQEQVELTAMSLGNIKILKSISQTIYNLTLNTEFQETLVKKDIVLIMRHEGCINDYDLLTNLYMSFGNLILSKSDHIKKRAVELGCLEHLMDVNESTQYLRIRRICNQILQKTDAQLFEYNDQIKSNY</sequence>
<dbReference type="EMBL" id="CCKQ01006734">
    <property type="protein sequence ID" value="CDW78052.1"/>
    <property type="molecule type" value="Genomic_DNA"/>
</dbReference>
<accession>A0A078A921</accession>
<feature type="compositionally biased region" description="Polar residues" evidence="2">
    <location>
        <begin position="921"/>
        <end position="931"/>
    </location>
</feature>
<feature type="compositionally biased region" description="Low complexity" evidence="2">
    <location>
        <begin position="790"/>
        <end position="799"/>
    </location>
</feature>
<evidence type="ECO:0000256" key="2">
    <source>
        <dbReference type="SAM" id="MobiDB-lite"/>
    </source>
</evidence>